<dbReference type="PANTHER" id="PTHR10039:SF16">
    <property type="entry name" value="GPI INOSITOL-DEACYLASE"/>
    <property type="match status" value="1"/>
</dbReference>
<keyword evidence="1" id="KW-0677">Repeat</keyword>
<reference evidence="3" key="1">
    <citation type="journal article" date="2021" name="J Fungi (Basel)">
        <title>Virulence traits and population genomics of the black yeast Aureobasidium melanogenum.</title>
        <authorList>
            <person name="Cernosa A."/>
            <person name="Sun X."/>
            <person name="Gostincar C."/>
            <person name="Fang C."/>
            <person name="Gunde-Cimerman N."/>
            <person name="Song Z."/>
        </authorList>
    </citation>
    <scope>NUCLEOTIDE SEQUENCE</scope>
    <source>
        <strain evidence="3">EXF-9298</strain>
    </source>
</reference>
<evidence type="ECO:0000259" key="2">
    <source>
        <dbReference type="PROSITE" id="PS50837"/>
    </source>
</evidence>
<dbReference type="PROSITE" id="PS50837">
    <property type="entry name" value="NACHT"/>
    <property type="match status" value="1"/>
</dbReference>
<accession>A0A9P8FIH4</accession>
<feature type="domain" description="NACHT" evidence="2">
    <location>
        <begin position="50"/>
        <end position="190"/>
    </location>
</feature>
<dbReference type="InterPro" id="IPR007111">
    <property type="entry name" value="NACHT_NTPase"/>
</dbReference>
<dbReference type="AlphaFoldDB" id="A0A9P8FIH4"/>
<feature type="non-terminal residue" evidence="3">
    <location>
        <position position="1"/>
    </location>
</feature>
<feature type="non-terminal residue" evidence="3">
    <location>
        <position position="257"/>
    </location>
</feature>
<gene>
    <name evidence="3" type="ORF">KCU98_g11311</name>
</gene>
<dbReference type="InterPro" id="IPR027417">
    <property type="entry name" value="P-loop_NTPase"/>
</dbReference>
<evidence type="ECO:0000313" key="3">
    <source>
        <dbReference type="EMBL" id="KAG9975492.1"/>
    </source>
</evidence>
<reference evidence="3" key="2">
    <citation type="submission" date="2021-08" db="EMBL/GenBank/DDBJ databases">
        <authorList>
            <person name="Gostincar C."/>
            <person name="Sun X."/>
            <person name="Song Z."/>
            <person name="Gunde-Cimerman N."/>
        </authorList>
    </citation>
    <scope>NUCLEOTIDE SEQUENCE</scope>
    <source>
        <strain evidence="3">EXF-9298</strain>
    </source>
</reference>
<sequence length="257" mass="29333">KEKEDFLRWLSPYDFHHKQNLIFKTKHEGTGDWFLQTAKFERWATDPSSQLLWCHGKPGAGKSVLASHVINHIQQSYVGKQTGLCFAYFSFTDPNFQDLTLLVALLLKQLCQQHGSIPEKLLEAKRQARDPAGVSDIDVFVSVTELYQRSFVVVDGLDECPEEIRSPILDFIVEASSRSKSNVKILVSSRKEHDINDQFKRLSTPAIELETGIITPDIRSFVHHEASRLRAECKLHVRDDNLFEEIVQKLVKKSGGM</sequence>
<dbReference type="EMBL" id="JAHFXS010001797">
    <property type="protein sequence ID" value="KAG9975492.1"/>
    <property type="molecule type" value="Genomic_DNA"/>
</dbReference>
<keyword evidence="4" id="KW-1185">Reference proteome</keyword>
<dbReference type="Pfam" id="PF24883">
    <property type="entry name" value="NPHP3_N"/>
    <property type="match status" value="1"/>
</dbReference>
<organism evidence="3 4">
    <name type="scientific">Aureobasidium melanogenum</name>
    <name type="common">Aureobasidium pullulans var. melanogenum</name>
    <dbReference type="NCBI Taxonomy" id="46634"/>
    <lineage>
        <taxon>Eukaryota</taxon>
        <taxon>Fungi</taxon>
        <taxon>Dikarya</taxon>
        <taxon>Ascomycota</taxon>
        <taxon>Pezizomycotina</taxon>
        <taxon>Dothideomycetes</taxon>
        <taxon>Dothideomycetidae</taxon>
        <taxon>Dothideales</taxon>
        <taxon>Saccotheciaceae</taxon>
        <taxon>Aureobasidium</taxon>
    </lineage>
</organism>
<evidence type="ECO:0000256" key="1">
    <source>
        <dbReference type="ARBA" id="ARBA00022737"/>
    </source>
</evidence>
<comment type="caution">
    <text evidence="3">The sequence shown here is derived from an EMBL/GenBank/DDBJ whole genome shotgun (WGS) entry which is preliminary data.</text>
</comment>
<dbReference type="SUPFAM" id="SSF52540">
    <property type="entry name" value="P-loop containing nucleoside triphosphate hydrolases"/>
    <property type="match status" value="1"/>
</dbReference>
<evidence type="ECO:0000313" key="4">
    <source>
        <dbReference type="Proteomes" id="UP000729357"/>
    </source>
</evidence>
<dbReference type="InterPro" id="IPR056884">
    <property type="entry name" value="NPHP3-like_N"/>
</dbReference>
<protein>
    <recommendedName>
        <fullName evidence="2">NACHT domain-containing protein</fullName>
    </recommendedName>
</protein>
<name>A0A9P8FIH4_AURME</name>
<dbReference type="PANTHER" id="PTHR10039">
    <property type="entry name" value="AMELOGENIN"/>
    <property type="match status" value="1"/>
</dbReference>
<dbReference type="Gene3D" id="3.40.50.300">
    <property type="entry name" value="P-loop containing nucleotide triphosphate hydrolases"/>
    <property type="match status" value="1"/>
</dbReference>
<dbReference type="Proteomes" id="UP000729357">
    <property type="component" value="Unassembled WGS sequence"/>
</dbReference>
<proteinExistence type="predicted"/>